<name>A0A4T2C8R7_9MICO</name>
<evidence type="ECO:0000256" key="2">
    <source>
        <dbReference type="ARBA" id="ARBA00023002"/>
    </source>
</evidence>
<proteinExistence type="inferred from homology"/>
<evidence type="ECO:0000256" key="5">
    <source>
        <dbReference type="SAM" id="MobiDB-lite"/>
    </source>
</evidence>
<feature type="domain" description="Aldehyde dehydrogenase" evidence="6">
    <location>
        <begin position="50"/>
        <end position="518"/>
    </location>
</feature>
<gene>
    <name evidence="7" type="ORF">D4765_01290</name>
</gene>
<comment type="similarity">
    <text evidence="1 4">Belongs to the aldehyde dehydrogenase family.</text>
</comment>
<evidence type="ECO:0000313" key="8">
    <source>
        <dbReference type="Proteomes" id="UP000306192"/>
    </source>
</evidence>
<feature type="active site" evidence="3">
    <location>
        <position position="285"/>
    </location>
</feature>
<dbReference type="InterPro" id="IPR015590">
    <property type="entry name" value="Aldehyde_DH_dom"/>
</dbReference>
<dbReference type="EMBL" id="QYRT01000002">
    <property type="protein sequence ID" value="TIH40647.1"/>
    <property type="molecule type" value="Genomic_DNA"/>
</dbReference>
<accession>A0A4T2C8R7</accession>
<dbReference type="InterPro" id="IPR016160">
    <property type="entry name" value="Ald_DH_CS_CYS"/>
</dbReference>
<keyword evidence="8" id="KW-1185">Reference proteome</keyword>
<dbReference type="PANTHER" id="PTHR43111:SF1">
    <property type="entry name" value="ALDEHYDE DEHYDROGENASE B-RELATED"/>
    <property type="match status" value="1"/>
</dbReference>
<dbReference type="Proteomes" id="UP000306192">
    <property type="component" value="Unassembled WGS sequence"/>
</dbReference>
<dbReference type="InterPro" id="IPR029510">
    <property type="entry name" value="Ald_DH_CS_GLU"/>
</dbReference>
<dbReference type="Pfam" id="PF00171">
    <property type="entry name" value="Aldedh"/>
    <property type="match status" value="1"/>
</dbReference>
<dbReference type="PROSITE" id="PS00070">
    <property type="entry name" value="ALDEHYDE_DEHYDR_CYS"/>
    <property type="match status" value="1"/>
</dbReference>
<protein>
    <submittedName>
        <fullName evidence="7">Aldehyde dehydrogenase family protein</fullName>
    </submittedName>
</protein>
<evidence type="ECO:0000313" key="7">
    <source>
        <dbReference type="EMBL" id="TIH40647.1"/>
    </source>
</evidence>
<dbReference type="SUPFAM" id="SSF53720">
    <property type="entry name" value="ALDH-like"/>
    <property type="match status" value="1"/>
</dbReference>
<dbReference type="InterPro" id="IPR016163">
    <property type="entry name" value="Ald_DH_C"/>
</dbReference>
<dbReference type="Gene3D" id="3.40.309.10">
    <property type="entry name" value="Aldehyde Dehydrogenase, Chain A, domain 2"/>
    <property type="match status" value="1"/>
</dbReference>
<evidence type="ECO:0000259" key="6">
    <source>
        <dbReference type="Pfam" id="PF00171"/>
    </source>
</evidence>
<evidence type="ECO:0000256" key="3">
    <source>
        <dbReference type="PROSITE-ProRule" id="PRU10007"/>
    </source>
</evidence>
<comment type="caution">
    <text evidence="7">The sequence shown here is derived from an EMBL/GenBank/DDBJ whole genome shotgun (WGS) entry which is preliminary data.</text>
</comment>
<organism evidence="7 8">
    <name type="scientific">Subtercola vilae</name>
    <dbReference type="NCBI Taxonomy" id="2056433"/>
    <lineage>
        <taxon>Bacteria</taxon>
        <taxon>Bacillati</taxon>
        <taxon>Actinomycetota</taxon>
        <taxon>Actinomycetes</taxon>
        <taxon>Micrococcales</taxon>
        <taxon>Microbacteriaceae</taxon>
        <taxon>Subtercola</taxon>
    </lineage>
</organism>
<dbReference type="InterPro" id="IPR016161">
    <property type="entry name" value="Ald_DH/histidinol_DH"/>
</dbReference>
<dbReference type="InterPro" id="IPR016162">
    <property type="entry name" value="Ald_DH_N"/>
</dbReference>
<dbReference type="PROSITE" id="PS00687">
    <property type="entry name" value="ALDEHYDE_DEHYDR_GLU"/>
    <property type="match status" value="1"/>
</dbReference>
<sequence length="531" mass="57782">MTLVAEPNTSSTESDNRQLGKIGTTYTRPGSAGSIVPLKSRYENFIGGDWVKPISGEYAEDLAPATGLPIAEYTHSGHADVDLAVWSAQRAFSTWSVTTTAERAAVLNAIADRLEQHLEDIAVMESWENGKPVRETLAADIPLAIDHFRYFAAAIRTQEGTIKKLSNNLVSYHFYEPIGVVAQIIPWNFPILMAAWKLAPALAAGNTVVLKPASATPISILYVMELIQDLLPPGTINVVNGSGSLLGQHLVEHEGVGKVAFTGSTETGRQIMQYAIKNIIPSTMELGGKSPNLFFNDVAREHDDYYRKAIEGFTMFALNKGEICSCPSRALLQEDLMTNGFLDNAVSRVKRIKVGNPLDTETEMGPQNSADQLQKISGYLALGPQEGCRVLAGGARAELGGDLAGGYFVEPTVFQGSNGMRVFQEEIFGPVVTVAPFADYDDAIQIANDTIYGLGSGVWSRDTDITFKASQDIRAGRVWVNTYHQYPAGAGFGGYKQSGYGRETDQQTLRNYQEVKNVLDNHDPEPLGFFV</sequence>
<dbReference type="PANTHER" id="PTHR43111">
    <property type="entry name" value="ALDEHYDE DEHYDROGENASE B-RELATED"/>
    <property type="match status" value="1"/>
</dbReference>
<dbReference type="AlphaFoldDB" id="A0A4T2C8R7"/>
<dbReference type="FunFam" id="3.40.605.10:FF:000001">
    <property type="entry name" value="Aldehyde dehydrogenase 1"/>
    <property type="match status" value="1"/>
</dbReference>
<feature type="region of interest" description="Disordered" evidence="5">
    <location>
        <begin position="1"/>
        <end position="24"/>
    </location>
</feature>
<dbReference type="OrthoDB" id="6882680at2"/>
<dbReference type="RefSeq" id="WP_136640420.1">
    <property type="nucleotide sequence ID" value="NZ_QYRT01000002.1"/>
</dbReference>
<evidence type="ECO:0000256" key="1">
    <source>
        <dbReference type="ARBA" id="ARBA00009986"/>
    </source>
</evidence>
<dbReference type="GO" id="GO:0016620">
    <property type="term" value="F:oxidoreductase activity, acting on the aldehyde or oxo group of donors, NAD or NADP as acceptor"/>
    <property type="evidence" value="ECO:0007669"/>
    <property type="project" value="InterPro"/>
</dbReference>
<reference evidence="7 8" key="1">
    <citation type="journal article" date="2019" name="Microorganisms">
        <title>Systematic Affiliation and Genome Analysis of Subtercola vilae DB165(T) with Particular Emphasis on Cold Adaptation of an Isolate from a High-Altitude Cold Volcano Lake.</title>
        <authorList>
            <person name="Villalobos A.S."/>
            <person name="Wiese J."/>
            <person name="Imhoff J.F."/>
            <person name="Dorador C."/>
            <person name="Keller A."/>
            <person name="Hentschel U."/>
        </authorList>
    </citation>
    <scope>NUCLEOTIDE SEQUENCE [LARGE SCALE GENOMIC DNA]</scope>
    <source>
        <strain evidence="7 8">DB165</strain>
    </source>
</reference>
<dbReference type="Gene3D" id="3.40.605.10">
    <property type="entry name" value="Aldehyde Dehydrogenase, Chain A, domain 1"/>
    <property type="match status" value="1"/>
</dbReference>
<keyword evidence="2 4" id="KW-0560">Oxidoreductase</keyword>
<evidence type="ECO:0000256" key="4">
    <source>
        <dbReference type="RuleBase" id="RU003345"/>
    </source>
</evidence>